<dbReference type="RefSeq" id="WP_377088640.1">
    <property type="nucleotide sequence ID" value="NZ_JBHSJL010000014.1"/>
</dbReference>
<keyword evidence="4" id="KW-1185">Reference proteome</keyword>
<dbReference type="Proteomes" id="UP001597389">
    <property type="component" value="Unassembled WGS sequence"/>
</dbReference>
<accession>A0ABW4Z8V0</accession>
<dbReference type="InterPro" id="IPR036873">
    <property type="entry name" value="Rhodanese-like_dom_sf"/>
</dbReference>
<feature type="domain" description="Rhodanese" evidence="2">
    <location>
        <begin position="68"/>
        <end position="150"/>
    </location>
</feature>
<comment type="caution">
    <text evidence="3">The sequence shown here is derived from an EMBL/GenBank/DDBJ whole genome shotgun (WGS) entry which is preliminary data.</text>
</comment>
<evidence type="ECO:0000256" key="1">
    <source>
        <dbReference type="ARBA" id="ARBA00022737"/>
    </source>
</evidence>
<keyword evidence="3" id="KW-0808">Transferase</keyword>
<dbReference type="GO" id="GO:0016740">
    <property type="term" value="F:transferase activity"/>
    <property type="evidence" value="ECO:0007669"/>
    <property type="project" value="UniProtKB-KW"/>
</dbReference>
<dbReference type="SUPFAM" id="SSF52821">
    <property type="entry name" value="Rhodanese/Cell cycle control phosphatase"/>
    <property type="match status" value="1"/>
</dbReference>
<dbReference type="EC" id="2.8.1.-" evidence="3"/>
<keyword evidence="1" id="KW-0677">Repeat</keyword>
<dbReference type="PANTHER" id="PTHR43855">
    <property type="entry name" value="THIOSULFATE SULFURTRANSFERASE"/>
    <property type="match status" value="1"/>
</dbReference>
<reference evidence="4" key="1">
    <citation type="journal article" date="2019" name="Int. J. Syst. Evol. Microbiol.">
        <title>The Global Catalogue of Microorganisms (GCM) 10K type strain sequencing project: providing services to taxonomists for standard genome sequencing and annotation.</title>
        <authorList>
            <consortium name="The Broad Institute Genomics Platform"/>
            <consortium name="The Broad Institute Genome Sequencing Center for Infectious Disease"/>
            <person name="Wu L."/>
            <person name="Ma J."/>
        </authorList>
    </citation>
    <scope>NUCLEOTIDE SEQUENCE [LARGE SCALE GENOMIC DNA]</scope>
    <source>
        <strain evidence="4">CCUG 57942</strain>
    </source>
</reference>
<evidence type="ECO:0000259" key="2">
    <source>
        <dbReference type="PROSITE" id="PS50206"/>
    </source>
</evidence>
<protein>
    <submittedName>
        <fullName evidence="3">Sulfurtransferase</fullName>
        <ecNumber evidence="3">2.8.1.-</ecNumber>
    </submittedName>
</protein>
<evidence type="ECO:0000313" key="4">
    <source>
        <dbReference type="Proteomes" id="UP001597389"/>
    </source>
</evidence>
<dbReference type="Gene3D" id="3.40.250.10">
    <property type="entry name" value="Rhodanese-like domain"/>
    <property type="match status" value="1"/>
</dbReference>
<dbReference type="Pfam" id="PF00581">
    <property type="entry name" value="Rhodanese"/>
    <property type="match status" value="1"/>
</dbReference>
<dbReference type="PROSITE" id="PS50206">
    <property type="entry name" value="RHODANESE_3"/>
    <property type="match status" value="1"/>
</dbReference>
<evidence type="ECO:0000313" key="3">
    <source>
        <dbReference type="EMBL" id="MFD2158411.1"/>
    </source>
</evidence>
<name>A0ABW4Z8V0_9BACT</name>
<dbReference type="EMBL" id="JBHUJB010000023">
    <property type="protein sequence ID" value="MFD2158411.1"/>
    <property type="molecule type" value="Genomic_DNA"/>
</dbReference>
<organism evidence="3 4">
    <name type="scientific">Rubritalea tangerina</name>
    <dbReference type="NCBI Taxonomy" id="430798"/>
    <lineage>
        <taxon>Bacteria</taxon>
        <taxon>Pseudomonadati</taxon>
        <taxon>Verrucomicrobiota</taxon>
        <taxon>Verrucomicrobiia</taxon>
        <taxon>Verrucomicrobiales</taxon>
        <taxon>Rubritaleaceae</taxon>
        <taxon>Rubritalea</taxon>
    </lineage>
</organism>
<sequence length="228" mass="24171">MKIPFQLVNAAELEALLCQSGEGSEAAVLEAHFSSWDHPLDGDVAVRRHLRGAIQIHPSFLEAGGDEARYYPHYECPQDGNLLEHAELVQELEGLGVSSESKVVVYGTEQDGPMAAARLAWGLLVAGVRSVVMLDGGIDAWVAMGGETVPSVKRAVDLGQTRGDKSVAGGWQMRGELVADRADVQVIAGGVAGGEAKLVDVRRSGEFDGSLTRCYSFFSKSGHVPGAI</sequence>
<dbReference type="InterPro" id="IPR001763">
    <property type="entry name" value="Rhodanese-like_dom"/>
</dbReference>
<proteinExistence type="predicted"/>
<dbReference type="InterPro" id="IPR051126">
    <property type="entry name" value="Thiosulfate_sulfurtransferase"/>
</dbReference>
<gene>
    <name evidence="3" type="ORF">ACFSW8_05835</name>
</gene>
<dbReference type="PANTHER" id="PTHR43855:SF1">
    <property type="entry name" value="THIOSULFATE SULFURTRANSFERASE"/>
    <property type="match status" value="1"/>
</dbReference>